<evidence type="ECO:0000256" key="4">
    <source>
        <dbReference type="ARBA" id="ARBA00019622"/>
    </source>
</evidence>
<keyword evidence="6" id="KW-0805">Transcription regulation</keyword>
<dbReference type="GO" id="GO:0016592">
    <property type="term" value="C:mediator complex"/>
    <property type="evidence" value="ECO:0007669"/>
    <property type="project" value="InterPro"/>
</dbReference>
<dbReference type="Proteomes" id="UP000008866">
    <property type="component" value="Unassembled WGS sequence"/>
</dbReference>
<gene>
    <name evidence="15" type="ORF">ARB_07313</name>
</gene>
<comment type="subunit">
    <text evidence="3">Component of the SRB8-11 complex, which itself associates with the Mediator complex.</text>
</comment>
<evidence type="ECO:0000256" key="13">
    <source>
        <dbReference type="SAM" id="Phobius"/>
    </source>
</evidence>
<evidence type="ECO:0000259" key="14">
    <source>
        <dbReference type="SMART" id="SM01281"/>
    </source>
</evidence>
<dbReference type="eggNOG" id="KOG4522">
    <property type="taxonomic scope" value="Eukaryota"/>
</dbReference>
<feature type="domain" description="Mediator complex subunit Med12" evidence="14">
    <location>
        <begin position="282"/>
        <end position="345"/>
    </location>
</feature>
<keyword evidence="5" id="KW-0678">Repressor</keyword>
<evidence type="ECO:0000256" key="5">
    <source>
        <dbReference type="ARBA" id="ARBA00022491"/>
    </source>
</evidence>
<dbReference type="EMBL" id="ABSU01000008">
    <property type="protein sequence ID" value="EFE33848.1"/>
    <property type="molecule type" value="Genomic_DNA"/>
</dbReference>
<keyword evidence="9" id="KW-0539">Nucleus</keyword>
<evidence type="ECO:0000256" key="2">
    <source>
        <dbReference type="ARBA" id="ARBA00010289"/>
    </source>
</evidence>
<feature type="transmembrane region" description="Helical" evidence="13">
    <location>
        <begin position="1677"/>
        <end position="1699"/>
    </location>
</feature>
<comment type="subcellular location">
    <subcellularLocation>
        <location evidence="1">Nucleus</location>
    </subcellularLocation>
</comment>
<feature type="compositionally biased region" description="Polar residues" evidence="12">
    <location>
        <begin position="1"/>
        <end position="34"/>
    </location>
</feature>
<feature type="compositionally biased region" description="Low complexity" evidence="12">
    <location>
        <begin position="1213"/>
        <end position="1222"/>
    </location>
</feature>
<keyword evidence="8" id="KW-0804">Transcription</keyword>
<comment type="function">
    <text evidence="10">Component of the SRB8-11 complex. The SRB8-11 complex is a regulatory module of the Mediator complex which is itself involved in regulation of basal and activated RNA polymerase II-dependent transcription. The SRB8-11 complex may be involved in the transcriptional repression of a subset of genes regulated by Mediator. It may inhibit the association of the Mediator complex with RNA polymerase II to form the holoenzyme complex.</text>
</comment>
<comment type="similarity">
    <text evidence="2">Belongs to the Mediator complex subunit 12 family.</text>
</comment>
<feature type="region of interest" description="Disordered" evidence="12">
    <location>
        <begin position="140"/>
        <end position="162"/>
    </location>
</feature>
<feature type="transmembrane region" description="Helical" evidence="13">
    <location>
        <begin position="1725"/>
        <end position="1748"/>
    </location>
</feature>
<keyword evidence="13" id="KW-1133">Transmembrane helix</keyword>
<proteinExistence type="inferred from homology"/>
<name>D4ASU8_ARTBC</name>
<sequence length="1758" mass="194688">MTISHPPQMSNPYSQPPTGLSDQPTARMALQQQARPGPGSDLGRGPGPGTNASPVIDLTGSDNEDDEDLESSRPAKRLRIDTKGHDEIARILSSGMRLIQGASDDVNDGKSSEVTDPNIPFVESVRPPASFQDRLAYISVDGGGQQPQSSSSPLPLPPRPRRSLFMRDKSETAPEDDEQEDMTVQTTPYTMEKPAAAARLADNTVLDFHPWTGNHPEDALNEQTAKQGFYDRVQLSQNESNTARPSLYTHFKNPNGLKALSHIFAAALKRRQAMTKVTPNSTFKPPPRVTLTDNKREAWLRDLANPSVPLRRLSRTIPHGIRGKILLDQCLGKNIPIGRAIWLAKCVGANEIRAFKRKGTAATIASGLEAKWVKDWTGSVQQFMESVVQSHEDAGWIENQAYAMRLSGRLFLEQLLDQDAYLEWFLGSLHASNLDMLPVWLSTIGVYWKNLTSYRKRGRRLAQTLLDKLAWALNVNRSAVLNPLITRLQSLIRSFITSYPSSFVLPLTWSQHQKALTACFNTSVPLETAILAQLIARNARLSKVSPQSAINSPQSIPRPAPQQLISLLDAPCASNGFPLLAAKCLALPLDHRTLIHSLLEWSSTPFRYGCARIYASARLLRRWRKLSIDTDAHISSFLAENSKYSARQLENAYHLVSELVRSQSFSVGKYLEWLMARGAVRSPDMSGQYLTADVELLRHLPSSRLPEHIWNLRNTLLSRAGVSVDAEAKQIRQIKTYLLQKHSDIFVGHVGTTDTEMMDGDIDWASLTWTVKSEISHWIREQVALKLRAQAQAQNQPSSNATAQAIASMIRPDQFYFLRCILERMGDVSILADVLKLLSQSSNPTVLASVTDTLNYHLPSFTAIGATMDLLQSFAISYSKLSKTEAHVQDLIVSLLDVAIVIPSEASTVAVLRRDLARYDKKSAMAASSPVSEHMADTLNPVNPTFGGMLDQLLASGNCMDDATLMRIFDLLIQKLETGKADISITSSEAARYLAQLRLFNPKTFDGLMIKRVVGMIRTSPRPKLSHFLPPLIGVGCITLPAFFGLVKRLLLDADKAGENNIPDLLHLRLDMLSVLGLGTTDQNTVPDLVFYRFKISRQEFVQKHCCIIVSAIRDAVMDASANHSAADASLHEQWNKAIFPLLCEIMVRHSSLARDECVKWVTAKFPTGLRLLNQTLDSLLGVESGNGNLEILPLPNGDDAGDANLHADPNRASTSSQSVQQQASDTIRRIDDFSLPFCLIKLQLLLAETDAAGKENVLDPIFSAAEMDVKKGLSRWVEIITVLDDEGKRQVSVEIFHIAKRHLLTILQLQQKAENKLLSLFITSASSSSTGNSDDGPAPHEFGLVYLRIIEELVSKEPNENDNISSAIGSALLERMNLLLQRIAFLSKAKPTDSGTTIMAQCNEGGMLGIWIYILLRLVALYRSSFDVERASKTDLSDQTRLLLSICYMAFTPALMQVLSHTTNLPPAPTGKYAHLQRTVPGNWNSLRIYTIDVANILVDTLPDEARIQCARFLRDRSPLFLQQQQDSRLLYLFGPMPDPQAGPISSSTSTTTSSAPPPGSSPLNTQGPTAQGSSAQPPHPTNPSIPTVEETTSPVQNFRFQQGNRVVGPCPPRTWEMIEESAPVVGRPSLQGDITPTFSFLLFSLKYFNVFISFHEICEHLLGYQFASPISDCTILLTSYAIFNISSLPIFTSYIFLTNNNEHLLLLLVWSSLSGERMDGRRILFFFIALYFSIIPVCITDCIYYRTSEIETVSAC</sequence>
<evidence type="ECO:0000256" key="6">
    <source>
        <dbReference type="ARBA" id="ARBA00023015"/>
    </source>
</evidence>
<keyword evidence="7" id="KW-0010">Activator</keyword>
<evidence type="ECO:0000313" key="16">
    <source>
        <dbReference type="Proteomes" id="UP000008866"/>
    </source>
</evidence>
<evidence type="ECO:0000256" key="10">
    <source>
        <dbReference type="ARBA" id="ARBA00025661"/>
    </source>
</evidence>
<dbReference type="GO" id="GO:0003712">
    <property type="term" value="F:transcription coregulator activity"/>
    <property type="evidence" value="ECO:0007669"/>
    <property type="project" value="InterPro"/>
</dbReference>
<protein>
    <recommendedName>
        <fullName evidence="4">Mediator of RNA polymerase II transcription subunit 12</fullName>
    </recommendedName>
    <alternativeName>
        <fullName evidence="11">Mediator complex subunit 12</fullName>
    </alternativeName>
</protein>
<dbReference type="KEGG" id="abe:ARB_07313"/>
<dbReference type="Pfam" id="PF25326">
    <property type="entry name" value="ARM_SRB8"/>
    <property type="match status" value="1"/>
</dbReference>
<dbReference type="Pfam" id="PF09497">
    <property type="entry name" value="Med12"/>
    <property type="match status" value="1"/>
</dbReference>
<evidence type="ECO:0000256" key="8">
    <source>
        <dbReference type="ARBA" id="ARBA00023163"/>
    </source>
</evidence>
<evidence type="ECO:0000256" key="9">
    <source>
        <dbReference type="ARBA" id="ARBA00023242"/>
    </source>
</evidence>
<evidence type="ECO:0000256" key="7">
    <source>
        <dbReference type="ARBA" id="ARBA00023159"/>
    </source>
</evidence>
<evidence type="ECO:0000313" key="15">
    <source>
        <dbReference type="EMBL" id="EFE33848.1"/>
    </source>
</evidence>
<accession>D4ASU8</accession>
<feature type="compositionally biased region" description="Basic and acidic residues" evidence="12">
    <location>
        <begin position="70"/>
        <end position="89"/>
    </location>
</feature>
<keyword evidence="16" id="KW-1185">Reference proteome</keyword>
<evidence type="ECO:0000256" key="12">
    <source>
        <dbReference type="SAM" id="MobiDB-lite"/>
    </source>
</evidence>
<dbReference type="PANTHER" id="PTHR46567:SF1">
    <property type="entry name" value="MEDIATOR OF RNA POLYMERASE II TRANSCRIPTION SUBUNIT 12"/>
    <property type="match status" value="1"/>
</dbReference>
<evidence type="ECO:0000256" key="3">
    <source>
        <dbReference type="ARBA" id="ARBA00011629"/>
    </source>
</evidence>
<dbReference type="SMART" id="SM01281">
    <property type="entry name" value="Med12"/>
    <property type="match status" value="1"/>
</dbReference>
<dbReference type="OMA" id="YPVRPWE"/>
<organism evidence="15 16">
    <name type="scientific">Arthroderma benhamiae (strain ATCC MYA-4681 / CBS 112371)</name>
    <name type="common">Trichophyton mentagrophytes</name>
    <dbReference type="NCBI Taxonomy" id="663331"/>
    <lineage>
        <taxon>Eukaryota</taxon>
        <taxon>Fungi</taxon>
        <taxon>Dikarya</taxon>
        <taxon>Ascomycota</taxon>
        <taxon>Pezizomycotina</taxon>
        <taxon>Eurotiomycetes</taxon>
        <taxon>Eurotiomycetidae</taxon>
        <taxon>Onygenales</taxon>
        <taxon>Arthrodermataceae</taxon>
        <taxon>Trichophyton</taxon>
    </lineage>
</organism>
<evidence type="ECO:0000256" key="1">
    <source>
        <dbReference type="ARBA" id="ARBA00004123"/>
    </source>
</evidence>
<feature type="compositionally biased region" description="Polar residues" evidence="12">
    <location>
        <begin position="1565"/>
        <end position="1578"/>
    </location>
</feature>
<feature type="compositionally biased region" description="Low complexity" evidence="12">
    <location>
        <begin position="1547"/>
        <end position="1556"/>
    </location>
</feature>
<dbReference type="GeneID" id="9520288"/>
<dbReference type="InterPro" id="IPR019035">
    <property type="entry name" value="Mediator_Med12"/>
</dbReference>
<dbReference type="HOGENOM" id="CLU_002034_1_0_1"/>
<comment type="caution">
    <text evidence="15">The sequence shown here is derived from an EMBL/GenBank/DDBJ whole genome shotgun (WGS) entry which is preliminary data.</text>
</comment>
<evidence type="ECO:0000256" key="11">
    <source>
        <dbReference type="ARBA" id="ARBA00032010"/>
    </source>
</evidence>
<feature type="region of interest" description="Disordered" evidence="12">
    <location>
        <begin position="1534"/>
        <end position="1594"/>
    </location>
</feature>
<feature type="region of interest" description="Disordered" evidence="12">
    <location>
        <begin position="1"/>
        <end position="127"/>
    </location>
</feature>
<dbReference type="GO" id="GO:0006357">
    <property type="term" value="P:regulation of transcription by RNA polymerase II"/>
    <property type="evidence" value="ECO:0007669"/>
    <property type="project" value="InterPro"/>
</dbReference>
<keyword evidence="13" id="KW-0472">Membrane</keyword>
<dbReference type="InterPro" id="IPR057344">
    <property type="entry name" value="ARM_SRB8"/>
</dbReference>
<dbReference type="RefSeq" id="XP_003014751.1">
    <property type="nucleotide sequence ID" value="XM_003014705.1"/>
</dbReference>
<keyword evidence="13" id="KW-0812">Transmembrane</keyword>
<dbReference type="STRING" id="663331.D4ASU8"/>
<feature type="region of interest" description="Disordered" evidence="12">
    <location>
        <begin position="1201"/>
        <end position="1222"/>
    </location>
</feature>
<dbReference type="PANTHER" id="PTHR46567">
    <property type="entry name" value="MEDIATOR OF RNA POLYMERASE II TRANSCRIPTION SUBUNIT 12"/>
    <property type="match status" value="1"/>
</dbReference>
<reference evidence="16" key="1">
    <citation type="journal article" date="2011" name="Genome Biol.">
        <title>Comparative and functional genomics provide insights into the pathogenicity of dermatophytic fungi.</title>
        <authorList>
            <person name="Burmester A."/>
            <person name="Shelest E."/>
            <person name="Gloeckner G."/>
            <person name="Heddergott C."/>
            <person name="Schindler S."/>
            <person name="Staib P."/>
            <person name="Heidel A."/>
            <person name="Felder M."/>
            <person name="Petzold A."/>
            <person name="Szafranski K."/>
            <person name="Feuermann M."/>
            <person name="Pedruzzi I."/>
            <person name="Priebe S."/>
            <person name="Groth M."/>
            <person name="Winkler R."/>
            <person name="Li W."/>
            <person name="Kniemeyer O."/>
            <person name="Schroeckh V."/>
            <person name="Hertweck C."/>
            <person name="Hube B."/>
            <person name="White T.C."/>
            <person name="Platzer M."/>
            <person name="Guthke R."/>
            <person name="Heitman J."/>
            <person name="Woestemeyer J."/>
            <person name="Zipfel P.F."/>
            <person name="Monod M."/>
            <person name="Brakhage A.A."/>
        </authorList>
    </citation>
    <scope>NUCLEOTIDE SEQUENCE [LARGE SCALE GENOMIC DNA]</scope>
    <source>
        <strain evidence="16">ATCC MYA-4681 / CBS 112371</strain>
    </source>
</reference>